<gene>
    <name evidence="1" type="ORF">ANCCAN_28979</name>
</gene>
<dbReference type="Proteomes" id="UP000252519">
    <property type="component" value="Unassembled WGS sequence"/>
</dbReference>
<name>A0A368F2R9_ANCCA</name>
<sequence>MFALRLQGDITCAKVSKMERNFNFTEIAAIPSTKPQLSTQNCVKKWWIEESPPFVKLDLAKVALKWQPRKKDNTYQQLTALYRFILQRITAPPQKIKEFAVRLNQGSGRDENLKNLPELVEQTLVGFGEDMMGYGHEDISSTSTNSCDTR</sequence>
<evidence type="ECO:0000313" key="2">
    <source>
        <dbReference type="Proteomes" id="UP000252519"/>
    </source>
</evidence>
<keyword evidence="2" id="KW-1185">Reference proteome</keyword>
<accession>A0A368F2R9</accession>
<organism evidence="1 2">
    <name type="scientific">Ancylostoma caninum</name>
    <name type="common">Dog hookworm</name>
    <dbReference type="NCBI Taxonomy" id="29170"/>
    <lineage>
        <taxon>Eukaryota</taxon>
        <taxon>Metazoa</taxon>
        <taxon>Ecdysozoa</taxon>
        <taxon>Nematoda</taxon>
        <taxon>Chromadorea</taxon>
        <taxon>Rhabditida</taxon>
        <taxon>Rhabditina</taxon>
        <taxon>Rhabditomorpha</taxon>
        <taxon>Strongyloidea</taxon>
        <taxon>Ancylostomatidae</taxon>
        <taxon>Ancylostomatinae</taxon>
        <taxon>Ancylostoma</taxon>
    </lineage>
</organism>
<dbReference type="EMBL" id="JOJR01012699">
    <property type="protein sequence ID" value="RCN25310.1"/>
    <property type="molecule type" value="Genomic_DNA"/>
</dbReference>
<comment type="caution">
    <text evidence="1">The sequence shown here is derived from an EMBL/GenBank/DDBJ whole genome shotgun (WGS) entry which is preliminary data.</text>
</comment>
<evidence type="ECO:0000313" key="1">
    <source>
        <dbReference type="EMBL" id="RCN25310.1"/>
    </source>
</evidence>
<dbReference type="AlphaFoldDB" id="A0A368F2R9"/>
<dbReference type="OrthoDB" id="5873076at2759"/>
<protein>
    <submittedName>
        <fullName evidence="1">Uncharacterized protein</fullName>
    </submittedName>
</protein>
<proteinExistence type="predicted"/>
<reference evidence="1 2" key="1">
    <citation type="submission" date="2014-10" db="EMBL/GenBank/DDBJ databases">
        <title>Draft genome of the hookworm Ancylostoma caninum.</title>
        <authorList>
            <person name="Mitreva M."/>
        </authorList>
    </citation>
    <scope>NUCLEOTIDE SEQUENCE [LARGE SCALE GENOMIC DNA]</scope>
    <source>
        <strain evidence="1 2">Baltimore</strain>
    </source>
</reference>